<keyword evidence="3" id="KW-0285">Flavoprotein</keyword>
<dbReference type="InterPro" id="IPR036188">
    <property type="entry name" value="FAD/NAD-bd_sf"/>
</dbReference>
<evidence type="ECO:0000313" key="8">
    <source>
        <dbReference type="EMBL" id="QVM86132.1"/>
    </source>
</evidence>
<evidence type="ECO:0000256" key="7">
    <source>
        <dbReference type="ARBA" id="ARBA00023033"/>
    </source>
</evidence>
<name>A0ABX8EAA5_9SPHN</name>
<dbReference type="InterPro" id="IPR050775">
    <property type="entry name" value="FAD-binding_Monooxygenases"/>
</dbReference>
<evidence type="ECO:0000256" key="5">
    <source>
        <dbReference type="ARBA" id="ARBA00022857"/>
    </source>
</evidence>
<dbReference type="PANTHER" id="PTHR43098:SF4">
    <property type="entry name" value="BLR3857 PROTEIN"/>
    <property type="match status" value="1"/>
</dbReference>
<keyword evidence="9" id="KW-1185">Reference proteome</keyword>
<dbReference type="Proteomes" id="UP000677126">
    <property type="component" value="Chromosome"/>
</dbReference>
<dbReference type="PRINTS" id="PR00411">
    <property type="entry name" value="PNDRDTASEI"/>
</dbReference>
<keyword evidence="4" id="KW-0274">FAD</keyword>
<keyword evidence="7" id="KW-0503">Monooxygenase</keyword>
<comment type="similarity">
    <text evidence="2">Belongs to the FAD-binding monooxygenase family.</text>
</comment>
<evidence type="ECO:0000256" key="2">
    <source>
        <dbReference type="ARBA" id="ARBA00010139"/>
    </source>
</evidence>
<reference evidence="8 9" key="1">
    <citation type="journal article" date="2021" name="Int. J. Syst. Evol. Microbiol.">
        <title>Novosphingobium decolorationis sp. nov., an aniline blue-decolourizing bacterium isolated from East Pacific sediment.</title>
        <authorList>
            <person name="Chen X."/>
            <person name="Dong B."/>
            <person name="Chen T."/>
            <person name="Ren N."/>
            <person name="Wang J."/>
            <person name="Xu Y."/>
            <person name="Yang J."/>
            <person name="Zhu S."/>
            <person name="Chen J."/>
        </authorList>
    </citation>
    <scope>NUCLEOTIDE SEQUENCE [LARGE SCALE GENOMIC DNA]</scope>
    <source>
        <strain evidence="8 9">502str22</strain>
    </source>
</reference>
<protein>
    <submittedName>
        <fullName evidence="8">NAD(P)/FAD-dependent oxidoreductase</fullName>
    </submittedName>
</protein>
<dbReference type="PANTHER" id="PTHR43098">
    <property type="entry name" value="L-ORNITHINE N(5)-MONOOXYGENASE-RELATED"/>
    <property type="match status" value="1"/>
</dbReference>
<evidence type="ECO:0000256" key="3">
    <source>
        <dbReference type="ARBA" id="ARBA00022630"/>
    </source>
</evidence>
<dbReference type="EMBL" id="CP054856">
    <property type="protein sequence ID" value="QVM86132.1"/>
    <property type="molecule type" value="Genomic_DNA"/>
</dbReference>
<accession>A0ABX8EAA5</accession>
<dbReference type="SUPFAM" id="SSF51905">
    <property type="entry name" value="FAD/NAD(P)-binding domain"/>
    <property type="match status" value="1"/>
</dbReference>
<proteinExistence type="inferred from homology"/>
<gene>
    <name evidence="8" type="ORF">HT578_09120</name>
</gene>
<evidence type="ECO:0000256" key="6">
    <source>
        <dbReference type="ARBA" id="ARBA00023002"/>
    </source>
</evidence>
<dbReference type="PRINTS" id="PR00368">
    <property type="entry name" value="FADPNR"/>
</dbReference>
<sequence length="571" mass="63657">MQGGAGRYMELEGRFAEMFADPYVDLAARRDPISRDVDVLIVGGGFSGLLAAANLRRSGIQDFVIVDKAGDFGGTWYWNRYPGVMCDVESYIYLPMIEEIGTIPSKRYAPGHEILEHSRAIGRHFELYPNALFQTQVTSLKWAEDQQRWCVETAQNDVIRARFVILGSGPLNLPRLPDIPGIESYTGHMFHTCRWDYDYTGGSPTTSMDRLADKRVAIVGTGATGVQVVPELAIASKELIVVQRTPSAVGVRDNAPTDMAWFKSLKAGWQRQRMENFDAILAGIPQTENLVGDEWSNIWSPEPVMLEGEDAGAMSLAEVYELTDFRRMERVRQRIDAVVKDPVTAAALKPYYGRFCKRPCFHDEYLEAFNRENVTLVDTGSRGVERITPTGLELAGRQYEVDCIIFATGFELAARADRSGGFTLEGVGGRALSDKWDQEFRSLHGMSTRDFPNLFVIGTFRQSAGTINVPYSFGDQAEHAAETIAILLRLGATRMEVTQAAEDAWTDQCKQKSRRDLAYLRNCTPGSYNGEGNTENLSLLVDPYGGGPLEYAQLIRDWRTNGGMKRDLDLA</sequence>
<keyword evidence="5" id="KW-0521">NADP</keyword>
<evidence type="ECO:0000256" key="4">
    <source>
        <dbReference type="ARBA" id="ARBA00022827"/>
    </source>
</evidence>
<dbReference type="Gene3D" id="3.50.50.60">
    <property type="entry name" value="FAD/NAD(P)-binding domain"/>
    <property type="match status" value="3"/>
</dbReference>
<evidence type="ECO:0000313" key="9">
    <source>
        <dbReference type="Proteomes" id="UP000677126"/>
    </source>
</evidence>
<keyword evidence="6" id="KW-0560">Oxidoreductase</keyword>
<comment type="cofactor">
    <cofactor evidence="1">
        <name>FAD</name>
        <dbReference type="ChEBI" id="CHEBI:57692"/>
    </cofactor>
</comment>
<organism evidence="8 9">
    <name type="scientific">Novosphingobium decolorationis</name>
    <dbReference type="NCBI Taxonomy" id="2698673"/>
    <lineage>
        <taxon>Bacteria</taxon>
        <taxon>Pseudomonadati</taxon>
        <taxon>Pseudomonadota</taxon>
        <taxon>Alphaproteobacteria</taxon>
        <taxon>Sphingomonadales</taxon>
        <taxon>Sphingomonadaceae</taxon>
        <taxon>Novosphingobium</taxon>
    </lineage>
</organism>
<dbReference type="Pfam" id="PF13738">
    <property type="entry name" value="Pyr_redox_3"/>
    <property type="match status" value="1"/>
</dbReference>
<evidence type="ECO:0000256" key="1">
    <source>
        <dbReference type="ARBA" id="ARBA00001974"/>
    </source>
</evidence>